<protein>
    <recommendedName>
        <fullName evidence="5">OmpR/PhoB-type domain-containing protein</fullName>
    </recommendedName>
</protein>
<gene>
    <name evidence="6" type="ORF">GCM10007925_01240</name>
</gene>
<evidence type="ECO:0000259" key="5">
    <source>
        <dbReference type="PROSITE" id="PS51755"/>
    </source>
</evidence>
<proteinExistence type="predicted"/>
<keyword evidence="4" id="KW-0472">Membrane</keyword>
<organism evidence="6 7">
    <name type="scientific">Sphingomonas astaxanthinifaciens DSM 22298</name>
    <dbReference type="NCBI Taxonomy" id="1123267"/>
    <lineage>
        <taxon>Bacteria</taxon>
        <taxon>Pseudomonadati</taxon>
        <taxon>Pseudomonadota</taxon>
        <taxon>Alphaproteobacteria</taxon>
        <taxon>Sphingomonadales</taxon>
        <taxon>Sphingomonadaceae</taxon>
        <taxon>Sphingomonas</taxon>
    </lineage>
</organism>
<reference evidence="7" key="1">
    <citation type="journal article" date="2019" name="Int. J. Syst. Evol. Microbiol.">
        <title>The Global Catalogue of Microorganisms (GCM) 10K type strain sequencing project: providing services to taxonomists for standard genome sequencing and annotation.</title>
        <authorList>
            <consortium name="The Broad Institute Genomics Platform"/>
            <consortium name="The Broad Institute Genome Sequencing Center for Infectious Disease"/>
            <person name="Wu L."/>
            <person name="Ma J."/>
        </authorList>
    </citation>
    <scope>NUCLEOTIDE SEQUENCE [LARGE SCALE GENOMIC DNA]</scope>
    <source>
        <strain evidence="7">NBRC 102146</strain>
    </source>
</reference>
<keyword evidence="4" id="KW-1133">Transmembrane helix</keyword>
<evidence type="ECO:0000256" key="2">
    <source>
        <dbReference type="PROSITE-ProRule" id="PRU01091"/>
    </source>
</evidence>
<evidence type="ECO:0000256" key="1">
    <source>
        <dbReference type="ARBA" id="ARBA00023125"/>
    </source>
</evidence>
<dbReference type="Pfam" id="PF00486">
    <property type="entry name" value="Trans_reg_C"/>
    <property type="match status" value="1"/>
</dbReference>
<accession>A0ABQ5Z691</accession>
<feature type="DNA-binding region" description="OmpR/PhoB-type" evidence="2">
    <location>
        <begin position="16"/>
        <end position="112"/>
    </location>
</feature>
<dbReference type="RefSeq" id="WP_029940510.1">
    <property type="nucleotide sequence ID" value="NZ_BSOO01000001.1"/>
</dbReference>
<dbReference type="SUPFAM" id="SSF48452">
    <property type="entry name" value="TPR-like"/>
    <property type="match status" value="1"/>
</dbReference>
<dbReference type="CDD" id="cd00383">
    <property type="entry name" value="trans_reg_C"/>
    <property type="match status" value="1"/>
</dbReference>
<dbReference type="InterPro" id="IPR001867">
    <property type="entry name" value="OmpR/PhoB-type_DNA-bd"/>
</dbReference>
<evidence type="ECO:0000256" key="4">
    <source>
        <dbReference type="SAM" id="Phobius"/>
    </source>
</evidence>
<keyword evidence="1 2" id="KW-0238">DNA-binding</keyword>
<dbReference type="SUPFAM" id="SSF46894">
    <property type="entry name" value="C-terminal effector domain of the bipartite response regulators"/>
    <property type="match status" value="1"/>
</dbReference>
<feature type="domain" description="OmpR/PhoB-type" evidence="5">
    <location>
        <begin position="16"/>
        <end position="112"/>
    </location>
</feature>
<feature type="transmembrane region" description="Helical" evidence="4">
    <location>
        <begin position="123"/>
        <end position="141"/>
    </location>
</feature>
<keyword evidence="7" id="KW-1185">Reference proteome</keyword>
<dbReference type="InterPro" id="IPR016032">
    <property type="entry name" value="Sig_transdc_resp-reg_C-effctor"/>
</dbReference>
<evidence type="ECO:0000256" key="3">
    <source>
        <dbReference type="SAM" id="MobiDB-lite"/>
    </source>
</evidence>
<keyword evidence="4" id="KW-0812">Transmembrane</keyword>
<dbReference type="Proteomes" id="UP001156703">
    <property type="component" value="Unassembled WGS sequence"/>
</dbReference>
<dbReference type="Gene3D" id="1.10.10.10">
    <property type="entry name" value="Winged helix-like DNA-binding domain superfamily/Winged helix DNA-binding domain"/>
    <property type="match status" value="1"/>
</dbReference>
<dbReference type="InterPro" id="IPR011990">
    <property type="entry name" value="TPR-like_helical_dom_sf"/>
</dbReference>
<dbReference type="PROSITE" id="PS51755">
    <property type="entry name" value="OMPR_PHOB"/>
    <property type="match status" value="1"/>
</dbReference>
<sequence>MDARTAARLPCPIQPEPPFRAGRATIDPATREAHFPGGCERLQPQNLKVLAALCAHRGQLVSRAELVERCWDGRIVGDDVINRSISMLRAFAERVGGFTIETVPKAGYRLVEEKPPRRSRTPLILGGLILVLAALAAWWFWPHRRTDPTAPVVALRAFTSNGERDSADLAAATTGALSTMLVAGSFHGQLLAPAGPGDEARSDLVIAGDVRRTGAAFVATVQVRDRRSGTLMFSRRYEAPAKTADLLPEQVGAEIASNLTGALALMVLDRRTSESPGFTAEKLKQIAITVANQDPLGAYRIAQRMAETQPNSLMTQLALAFDTSFALPAIPREERAEAVRRARLAADRGLRMAPDFGDTHAPWCFLHPSTFARGCEDRLRAGLRADPDAPFVPVFLSSLLFDSGRFEESSQFARLGLASDPFHPQKLRRVIRTAIVLGHTDEAAQTFAKAVRWWPRHSGIYADRLLGFALRGDLPGGEQALAEVPDGVFDATRMRLGAMFAAYRAGNMVRLRPLCLDPEGAYLLANFCLTALHLLRDDRSAAAVADRLFVRVTAPTPAAEEALWLDDPDLGMEPMLAAPAAAWLRADPRFFSWAERTGALLYWGRDRLPDFCRPPGEPVCGKLGRAGA</sequence>
<evidence type="ECO:0000313" key="7">
    <source>
        <dbReference type="Proteomes" id="UP001156703"/>
    </source>
</evidence>
<dbReference type="Gene3D" id="1.25.40.10">
    <property type="entry name" value="Tetratricopeptide repeat domain"/>
    <property type="match status" value="1"/>
</dbReference>
<dbReference type="EMBL" id="BSOO01000001">
    <property type="protein sequence ID" value="GLR46413.1"/>
    <property type="molecule type" value="Genomic_DNA"/>
</dbReference>
<evidence type="ECO:0000313" key="6">
    <source>
        <dbReference type="EMBL" id="GLR46413.1"/>
    </source>
</evidence>
<dbReference type="InterPro" id="IPR036388">
    <property type="entry name" value="WH-like_DNA-bd_sf"/>
</dbReference>
<name>A0ABQ5Z691_9SPHN</name>
<feature type="region of interest" description="Disordered" evidence="3">
    <location>
        <begin position="1"/>
        <end position="21"/>
    </location>
</feature>
<comment type="caution">
    <text evidence="6">The sequence shown here is derived from an EMBL/GenBank/DDBJ whole genome shotgun (WGS) entry which is preliminary data.</text>
</comment>
<dbReference type="SMART" id="SM00862">
    <property type="entry name" value="Trans_reg_C"/>
    <property type="match status" value="1"/>
</dbReference>